<evidence type="ECO:0000313" key="5">
    <source>
        <dbReference type="Proteomes" id="UP000282386"/>
    </source>
</evidence>
<dbReference type="EC" id="6.3.2.-" evidence="4"/>
<dbReference type="Gene3D" id="3.30.300.30">
    <property type="match status" value="1"/>
</dbReference>
<dbReference type="InterPro" id="IPR025110">
    <property type="entry name" value="AMP-bd_C"/>
</dbReference>
<dbReference type="InterPro" id="IPR020845">
    <property type="entry name" value="AMP-binding_CS"/>
</dbReference>
<dbReference type="PANTHER" id="PTHR43767:SF1">
    <property type="entry name" value="NONRIBOSOMAL PEPTIDE SYNTHASE PES1 (EUROFUNG)-RELATED"/>
    <property type="match status" value="1"/>
</dbReference>
<keyword evidence="1 4" id="KW-0436">Ligase</keyword>
<dbReference type="InterPro" id="IPR000873">
    <property type="entry name" value="AMP-dep_synth/lig_dom"/>
</dbReference>
<dbReference type="GO" id="GO:0016878">
    <property type="term" value="F:acid-thiol ligase activity"/>
    <property type="evidence" value="ECO:0007669"/>
    <property type="project" value="UniProtKB-ARBA"/>
</dbReference>
<organism evidence="4 5">
    <name type="scientific">Rothia aeria</name>
    <dbReference type="NCBI Taxonomy" id="172042"/>
    <lineage>
        <taxon>Bacteria</taxon>
        <taxon>Bacillati</taxon>
        <taxon>Actinomycetota</taxon>
        <taxon>Actinomycetes</taxon>
        <taxon>Micrococcales</taxon>
        <taxon>Micrococcaceae</taxon>
        <taxon>Rothia</taxon>
    </lineage>
</organism>
<dbReference type="InterPro" id="IPR050237">
    <property type="entry name" value="ATP-dep_AMP-bd_enzyme"/>
</dbReference>
<accession>A0A7Z9D547</accession>
<reference evidence="4 5" key="1">
    <citation type="submission" date="2018-12" db="EMBL/GenBank/DDBJ databases">
        <authorList>
            <consortium name="Pathogen Informatics"/>
        </authorList>
    </citation>
    <scope>NUCLEOTIDE SEQUENCE [LARGE SCALE GENOMIC DNA]</scope>
    <source>
        <strain evidence="4 5">NCTC10207</strain>
    </source>
</reference>
<name>A0A7Z9D547_9MICC</name>
<dbReference type="EMBL" id="LR134479">
    <property type="protein sequence ID" value="VEI23297.1"/>
    <property type="molecule type" value="Genomic_DNA"/>
</dbReference>
<dbReference type="PROSITE" id="PS00455">
    <property type="entry name" value="AMP_BINDING"/>
    <property type="match status" value="1"/>
</dbReference>
<dbReference type="FunFam" id="2.30.38.10:FF:000003">
    <property type="entry name" value="Vibriobactin-specific 2,3-dihydroxybenzoate-AMP ligase"/>
    <property type="match status" value="1"/>
</dbReference>
<proteinExistence type="predicted"/>
<evidence type="ECO:0000313" key="4">
    <source>
        <dbReference type="EMBL" id="VEI23297.1"/>
    </source>
</evidence>
<dbReference type="PANTHER" id="PTHR43767">
    <property type="entry name" value="LONG-CHAIN-FATTY-ACID--COA LIGASE"/>
    <property type="match status" value="1"/>
</dbReference>
<dbReference type="SUPFAM" id="SSF56801">
    <property type="entry name" value="Acetyl-CoA synthetase-like"/>
    <property type="match status" value="1"/>
</dbReference>
<evidence type="ECO:0000259" key="3">
    <source>
        <dbReference type="Pfam" id="PF13193"/>
    </source>
</evidence>
<dbReference type="Proteomes" id="UP000282386">
    <property type="component" value="Chromosome"/>
</dbReference>
<dbReference type="Gene3D" id="3.40.50.12780">
    <property type="entry name" value="N-terminal domain of ligase-like"/>
    <property type="match status" value="1"/>
</dbReference>
<evidence type="ECO:0000259" key="2">
    <source>
        <dbReference type="Pfam" id="PF00501"/>
    </source>
</evidence>
<dbReference type="Pfam" id="PF00501">
    <property type="entry name" value="AMP-binding"/>
    <property type="match status" value="1"/>
</dbReference>
<evidence type="ECO:0000256" key="1">
    <source>
        <dbReference type="ARBA" id="ARBA00022598"/>
    </source>
</evidence>
<dbReference type="Pfam" id="PF13193">
    <property type="entry name" value="AMP-binding_C"/>
    <property type="match status" value="1"/>
</dbReference>
<dbReference type="InterPro" id="IPR045851">
    <property type="entry name" value="AMP-bd_C_sf"/>
</dbReference>
<dbReference type="InterPro" id="IPR042099">
    <property type="entry name" value="ANL_N_sf"/>
</dbReference>
<dbReference type="RefSeq" id="WP_126500183.1">
    <property type="nucleotide sequence ID" value="NZ_LR134479.1"/>
</dbReference>
<dbReference type="AlphaFoldDB" id="A0A7Z9D547"/>
<feature type="domain" description="AMP-binding enzyme C-terminal" evidence="3">
    <location>
        <begin position="474"/>
        <end position="553"/>
    </location>
</feature>
<feature type="domain" description="AMP-dependent synthetase/ligase" evidence="2">
    <location>
        <begin position="43"/>
        <end position="423"/>
    </location>
</feature>
<protein>
    <submittedName>
        <fullName evidence="4">2,3-dihydroxybenzoate-AMP ligase</fullName>
        <ecNumber evidence="4">6.3.2.-</ecNumber>
    </submittedName>
</protein>
<gene>
    <name evidence="4" type="primary">dhbE</name>
    <name evidence="4" type="ORF">NCTC10207_01398</name>
</gene>
<sequence length="569" mass="61581">MTEQTLERSDLGVTPLIPEEFAARYRQAGYWIDQTIPEFLLDACRAKPHFPALVALSHAHLQDGKPQQVRYSYAELEAAGRAAAARIAAAGVQPGDRVLLQLGNTAEYLIYLMGIFWAGALPVFCLPQHRTSELTHFAARADAAAHVYSSRTPGTDFTALHQDVSKQLQAEGLNPPVGIDAAEPLAPLSDEQLAEPFVPAVIQNTDSPRASEQVAFLQLSGGTTGVSKLIPRTHAAYLYSVRGSADICNLTCNTTMLVALPAAHNFTMSSPGILGAMCVQAKMVFAADPSPQTAFALIENEGVTFTALVPPLAQAWVASAEKRGVQLPSLSVLQVGGAKLAATVAGKIESVLGVQVQQVFGMAEGLVNYTRAGDSPRIRLHTQGRPISDDDEILIVDDNDQPVASGEVGHLLTRGPYTIRGYYREENANTYSFTDEGYYRTGDLVRLVDGKYLEVVGRAKDQINRNGEKIAVDEIEALALAHPDVLDAVALGLPDEAVGERVCLVLVPQEGASLGQNPRRTMHEYFTQKKLAAFKIPERVEVLKELPTTNVGKISRRELRARLVEMLTE</sequence>